<dbReference type="GO" id="GO:1903259">
    <property type="term" value="P:exon-exon junction complex disassembly"/>
    <property type="evidence" value="ECO:0007669"/>
    <property type="project" value="InterPro"/>
</dbReference>
<dbReference type="PANTHER" id="PTHR22959">
    <property type="entry name" value="PYM PROTEIN"/>
    <property type="match status" value="1"/>
</dbReference>
<evidence type="ECO:0000259" key="3">
    <source>
        <dbReference type="SMART" id="SM01273"/>
    </source>
</evidence>
<name>A0AAN5C7H1_9BILA</name>
<gene>
    <name evidence="4" type="ORF">PMAYCL1PPCAC_03785</name>
</gene>
<dbReference type="Proteomes" id="UP001328107">
    <property type="component" value="Unassembled WGS sequence"/>
</dbReference>
<dbReference type="InterPro" id="IPR036348">
    <property type="entry name" value="WIBG_N_sf"/>
</dbReference>
<dbReference type="GO" id="GO:0003723">
    <property type="term" value="F:RNA binding"/>
    <property type="evidence" value="ECO:0007669"/>
    <property type="project" value="TreeGrafter"/>
</dbReference>
<feature type="domain" description="WIBG Mago-binding" evidence="3">
    <location>
        <begin position="12"/>
        <end position="38"/>
    </location>
</feature>
<sequence length="145" mass="16354">QTGDRRIKNADGETFIAASQRPDGTWRKERKVKGGFIPQEEVPKYQCKGAQQASERVATGIHPAKLVNRAKAPVAAINAPKAPITPQDHFMRKIGNVQKKLDDIKTLEEKKERGEKLELNQLTKIEKRDDLQKQIDELTAQMNSL</sequence>
<dbReference type="AlphaFoldDB" id="A0AAN5C7H1"/>
<dbReference type="SUPFAM" id="SSF101931">
    <property type="entry name" value="Pym (Within the bgcn gene intron protein, WIBG), N-terminal domain"/>
    <property type="match status" value="1"/>
</dbReference>
<comment type="similarity">
    <text evidence="1">Belongs to the pym family.</text>
</comment>
<accession>A0AAN5C7H1</accession>
<dbReference type="GO" id="GO:0035145">
    <property type="term" value="C:exon-exon junction complex"/>
    <property type="evidence" value="ECO:0007669"/>
    <property type="project" value="TreeGrafter"/>
</dbReference>
<evidence type="ECO:0000313" key="4">
    <source>
        <dbReference type="EMBL" id="GMR33590.1"/>
    </source>
</evidence>
<evidence type="ECO:0000256" key="2">
    <source>
        <dbReference type="ARBA" id="ARBA00018898"/>
    </source>
</evidence>
<dbReference type="InterPro" id="IPR039333">
    <property type="entry name" value="PYM1"/>
</dbReference>
<dbReference type="EMBL" id="BTRK01000001">
    <property type="protein sequence ID" value="GMR33590.1"/>
    <property type="molecule type" value="Genomic_DNA"/>
</dbReference>
<organism evidence="4 5">
    <name type="scientific">Pristionchus mayeri</name>
    <dbReference type="NCBI Taxonomy" id="1317129"/>
    <lineage>
        <taxon>Eukaryota</taxon>
        <taxon>Metazoa</taxon>
        <taxon>Ecdysozoa</taxon>
        <taxon>Nematoda</taxon>
        <taxon>Chromadorea</taxon>
        <taxon>Rhabditida</taxon>
        <taxon>Rhabditina</taxon>
        <taxon>Diplogasteromorpha</taxon>
        <taxon>Diplogasteroidea</taxon>
        <taxon>Neodiplogasteridae</taxon>
        <taxon>Pristionchus</taxon>
    </lineage>
</organism>
<feature type="non-terminal residue" evidence="4">
    <location>
        <position position="1"/>
    </location>
</feature>
<evidence type="ECO:0000256" key="1">
    <source>
        <dbReference type="ARBA" id="ARBA00009394"/>
    </source>
</evidence>
<evidence type="ECO:0000313" key="5">
    <source>
        <dbReference type="Proteomes" id="UP001328107"/>
    </source>
</evidence>
<comment type="caution">
    <text evidence="4">The sequence shown here is derived from an EMBL/GenBank/DDBJ whole genome shotgun (WGS) entry which is preliminary data.</text>
</comment>
<dbReference type="InterPro" id="IPR015362">
    <property type="entry name" value="WIBG_mago-bd"/>
</dbReference>
<dbReference type="SMART" id="SM01273">
    <property type="entry name" value="Mago-bind"/>
    <property type="match status" value="1"/>
</dbReference>
<protein>
    <recommendedName>
        <fullName evidence="2">Partner of Y14 and mago</fullName>
    </recommendedName>
</protein>
<keyword evidence="5" id="KW-1185">Reference proteome</keyword>
<dbReference type="GO" id="GO:0005737">
    <property type="term" value="C:cytoplasm"/>
    <property type="evidence" value="ECO:0007669"/>
    <property type="project" value="TreeGrafter"/>
</dbReference>
<dbReference type="Pfam" id="PF09282">
    <property type="entry name" value="Mago-bind"/>
    <property type="match status" value="1"/>
</dbReference>
<dbReference type="PANTHER" id="PTHR22959:SF0">
    <property type="entry name" value="PARTNER OF Y14 AND MAGO"/>
    <property type="match status" value="1"/>
</dbReference>
<proteinExistence type="inferred from homology"/>
<reference evidence="5" key="1">
    <citation type="submission" date="2022-10" db="EMBL/GenBank/DDBJ databases">
        <title>Genome assembly of Pristionchus species.</title>
        <authorList>
            <person name="Yoshida K."/>
            <person name="Sommer R.J."/>
        </authorList>
    </citation>
    <scope>NUCLEOTIDE SEQUENCE [LARGE SCALE GENOMIC DNA]</scope>
    <source>
        <strain evidence="5">RS5460</strain>
    </source>
</reference>